<evidence type="ECO:0000313" key="3">
    <source>
        <dbReference type="Proteomes" id="UP001432322"/>
    </source>
</evidence>
<proteinExistence type="predicted"/>
<dbReference type="Proteomes" id="UP001432322">
    <property type="component" value="Unassembled WGS sequence"/>
</dbReference>
<keyword evidence="1" id="KW-0732">Signal</keyword>
<feature type="signal peptide" evidence="1">
    <location>
        <begin position="1"/>
        <end position="17"/>
    </location>
</feature>
<evidence type="ECO:0000313" key="2">
    <source>
        <dbReference type="EMBL" id="GMT23299.1"/>
    </source>
</evidence>
<accession>A0AAV5VUR2</accession>
<reference evidence="2" key="1">
    <citation type="submission" date="2023-10" db="EMBL/GenBank/DDBJ databases">
        <title>Genome assembly of Pristionchus species.</title>
        <authorList>
            <person name="Yoshida K."/>
            <person name="Sommer R.J."/>
        </authorList>
    </citation>
    <scope>NUCLEOTIDE SEQUENCE</scope>
    <source>
        <strain evidence="2">RS5133</strain>
    </source>
</reference>
<organism evidence="2 3">
    <name type="scientific">Pristionchus fissidentatus</name>
    <dbReference type="NCBI Taxonomy" id="1538716"/>
    <lineage>
        <taxon>Eukaryota</taxon>
        <taxon>Metazoa</taxon>
        <taxon>Ecdysozoa</taxon>
        <taxon>Nematoda</taxon>
        <taxon>Chromadorea</taxon>
        <taxon>Rhabditida</taxon>
        <taxon>Rhabditina</taxon>
        <taxon>Diplogasteromorpha</taxon>
        <taxon>Diplogasteroidea</taxon>
        <taxon>Neodiplogasteridae</taxon>
        <taxon>Pristionchus</taxon>
    </lineage>
</organism>
<feature type="chain" id="PRO_5043596387" evidence="1">
    <location>
        <begin position="18"/>
        <end position="105"/>
    </location>
</feature>
<evidence type="ECO:0000256" key="1">
    <source>
        <dbReference type="SAM" id="SignalP"/>
    </source>
</evidence>
<name>A0AAV5VUR2_9BILA</name>
<sequence length="105" mass="11633">MRFFFLLLLSLLTVVSSLKCYDGIVSWSGEVKEKGLKLVKCPENCCRVTWSLPGTIYSCGSECPPSAQFVKGEKCKSMPTDSVSCLCDGLVERCKPEKSEDKPKK</sequence>
<gene>
    <name evidence="2" type="ORF">PFISCL1PPCAC_14596</name>
</gene>
<dbReference type="EMBL" id="BTSY01000004">
    <property type="protein sequence ID" value="GMT23299.1"/>
    <property type="molecule type" value="Genomic_DNA"/>
</dbReference>
<protein>
    <submittedName>
        <fullName evidence="2">Uncharacterized protein</fullName>
    </submittedName>
</protein>
<keyword evidence="3" id="KW-1185">Reference proteome</keyword>
<comment type="caution">
    <text evidence="2">The sequence shown here is derived from an EMBL/GenBank/DDBJ whole genome shotgun (WGS) entry which is preliminary data.</text>
</comment>
<dbReference type="AlphaFoldDB" id="A0AAV5VUR2"/>